<keyword evidence="2" id="KW-1185">Reference proteome</keyword>
<gene>
    <name evidence="1" type="ORF">C9I99_23885</name>
</gene>
<organism evidence="1 2">
    <name type="scientific">Photobacterium lutimaris</name>
    <dbReference type="NCBI Taxonomy" id="388278"/>
    <lineage>
        <taxon>Bacteria</taxon>
        <taxon>Pseudomonadati</taxon>
        <taxon>Pseudomonadota</taxon>
        <taxon>Gammaproteobacteria</taxon>
        <taxon>Vibrionales</taxon>
        <taxon>Vibrionaceae</taxon>
        <taxon>Photobacterium</taxon>
    </lineage>
</organism>
<dbReference type="EMBL" id="PYMH01000017">
    <property type="protein sequence ID" value="PSU30179.1"/>
    <property type="molecule type" value="Genomic_DNA"/>
</dbReference>
<dbReference type="Proteomes" id="UP000241222">
    <property type="component" value="Unassembled WGS sequence"/>
</dbReference>
<evidence type="ECO:0000313" key="2">
    <source>
        <dbReference type="Proteomes" id="UP000241222"/>
    </source>
</evidence>
<sequence length="72" mass="8418">MAGWVVRDWLFVLADVDEVVNSYCLKATMKQYLVLIEIKLQPNISSRYIVSSLDWRKVCLVDRESARNGKRQ</sequence>
<comment type="caution">
    <text evidence="1">The sequence shown here is derived from an EMBL/GenBank/DDBJ whole genome shotgun (WGS) entry which is preliminary data.</text>
</comment>
<proteinExistence type="predicted"/>
<reference evidence="1 2" key="1">
    <citation type="submission" date="2018-03" db="EMBL/GenBank/DDBJ databases">
        <title>Whole genome sequencing of Histamine producing bacteria.</title>
        <authorList>
            <person name="Butler K."/>
        </authorList>
    </citation>
    <scope>NUCLEOTIDE SEQUENCE [LARGE SCALE GENOMIC DNA]</scope>
    <source>
        <strain evidence="1 2">JCM 13586</strain>
    </source>
</reference>
<accession>A0A2T3IPA0</accession>
<evidence type="ECO:0000313" key="1">
    <source>
        <dbReference type="EMBL" id="PSU30179.1"/>
    </source>
</evidence>
<protein>
    <submittedName>
        <fullName evidence="1">Uncharacterized protein</fullName>
    </submittedName>
</protein>
<name>A0A2T3IPA0_9GAMM</name>
<dbReference type="AlphaFoldDB" id="A0A2T3IPA0"/>